<evidence type="ECO:0000256" key="4">
    <source>
        <dbReference type="ARBA" id="ARBA00023186"/>
    </source>
</evidence>
<dbReference type="EMBL" id="UGSZ01000001">
    <property type="protein sequence ID" value="SUB57215.1"/>
    <property type="molecule type" value="Genomic_DNA"/>
</dbReference>
<dbReference type="SUPFAM" id="SSF50447">
    <property type="entry name" value="Translation proteins"/>
    <property type="match status" value="1"/>
</dbReference>
<proteinExistence type="inferred from homology"/>
<name>A0A379C699_9FIRM</name>
<keyword evidence="2 5" id="KW-0690">Ribosome biogenesis</keyword>
<dbReference type="PANTHER" id="PTHR33692:SF1">
    <property type="entry name" value="RIBOSOME MATURATION FACTOR RIMM"/>
    <property type="match status" value="1"/>
</dbReference>
<comment type="subunit">
    <text evidence="5">Binds ribosomal protein uS19.</text>
</comment>
<comment type="domain">
    <text evidence="5">The PRC barrel domain binds ribosomal protein uS19.</text>
</comment>
<dbReference type="GO" id="GO:0005737">
    <property type="term" value="C:cytoplasm"/>
    <property type="evidence" value="ECO:0007669"/>
    <property type="project" value="UniProtKB-SubCell"/>
</dbReference>
<keyword evidence="4 5" id="KW-0143">Chaperone</keyword>
<dbReference type="SUPFAM" id="SSF50346">
    <property type="entry name" value="PRC-barrel domain"/>
    <property type="match status" value="1"/>
</dbReference>
<dbReference type="GO" id="GO:0005840">
    <property type="term" value="C:ribosome"/>
    <property type="evidence" value="ECO:0007669"/>
    <property type="project" value="InterPro"/>
</dbReference>
<evidence type="ECO:0000256" key="2">
    <source>
        <dbReference type="ARBA" id="ARBA00022517"/>
    </source>
</evidence>
<dbReference type="GO" id="GO:0043022">
    <property type="term" value="F:ribosome binding"/>
    <property type="evidence" value="ECO:0007669"/>
    <property type="project" value="InterPro"/>
</dbReference>
<dbReference type="InterPro" id="IPR036976">
    <property type="entry name" value="RimM_N_sf"/>
</dbReference>
<dbReference type="Gene3D" id="2.30.30.240">
    <property type="entry name" value="PRC-barrel domain"/>
    <property type="match status" value="1"/>
</dbReference>
<dbReference type="Proteomes" id="UP000255517">
    <property type="component" value="Unassembled WGS sequence"/>
</dbReference>
<sequence length="166" mass="19432">MKSKNDLTCIGEIINTFGIKGELKVRPFTDNIKRYSKLDYILLGQNKDSYEISSVRYDKGFVFLKLKGHDDINDVLKFKNSYLYIYDKDREKLPQGTFYVWDLIGKEVYDSNNEFLGILEKIDSYPANDVLVIKNENFRYYIPNVKEFVKDIGDVIIADPIEGMRE</sequence>
<dbReference type="InterPro" id="IPR011033">
    <property type="entry name" value="PRC_barrel-like_sf"/>
</dbReference>
<dbReference type="GO" id="GO:0006364">
    <property type="term" value="P:rRNA processing"/>
    <property type="evidence" value="ECO:0007669"/>
    <property type="project" value="UniProtKB-UniRule"/>
</dbReference>
<dbReference type="GO" id="GO:0042274">
    <property type="term" value="P:ribosomal small subunit biogenesis"/>
    <property type="evidence" value="ECO:0007669"/>
    <property type="project" value="UniProtKB-UniRule"/>
</dbReference>
<evidence type="ECO:0000313" key="8">
    <source>
        <dbReference type="EMBL" id="SUB57215.1"/>
    </source>
</evidence>
<feature type="domain" description="Ribosome maturation factor RimM PRC barrel" evidence="7">
    <location>
        <begin position="102"/>
        <end position="152"/>
    </location>
</feature>
<dbReference type="Pfam" id="PF24986">
    <property type="entry name" value="PRC_RimM"/>
    <property type="match status" value="1"/>
</dbReference>
<dbReference type="RefSeq" id="WP_019034892.1">
    <property type="nucleotide sequence ID" value="NZ_JASOSY010000001.1"/>
</dbReference>
<gene>
    <name evidence="5 8" type="primary">rimM</name>
    <name evidence="8" type="ORF">NCTC13149_01049</name>
</gene>
<dbReference type="HAMAP" id="MF_00014">
    <property type="entry name" value="Ribosome_mat_RimM"/>
    <property type="match status" value="1"/>
</dbReference>
<evidence type="ECO:0000256" key="1">
    <source>
        <dbReference type="ARBA" id="ARBA00022490"/>
    </source>
</evidence>
<comment type="similarity">
    <text evidence="5">Belongs to the RimM family.</text>
</comment>
<dbReference type="InterPro" id="IPR011961">
    <property type="entry name" value="RimM"/>
</dbReference>
<evidence type="ECO:0000256" key="3">
    <source>
        <dbReference type="ARBA" id="ARBA00022552"/>
    </source>
</evidence>
<dbReference type="Gene3D" id="2.40.30.60">
    <property type="entry name" value="RimM"/>
    <property type="match status" value="1"/>
</dbReference>
<keyword evidence="3 5" id="KW-0698">rRNA processing</keyword>
<dbReference type="NCBIfam" id="TIGR02273">
    <property type="entry name" value="16S_RimM"/>
    <property type="match status" value="1"/>
</dbReference>
<feature type="domain" description="RimM N-terminal" evidence="6">
    <location>
        <begin position="9"/>
        <end position="87"/>
    </location>
</feature>
<evidence type="ECO:0000313" key="9">
    <source>
        <dbReference type="Proteomes" id="UP000255517"/>
    </source>
</evidence>
<evidence type="ECO:0000259" key="6">
    <source>
        <dbReference type="Pfam" id="PF01782"/>
    </source>
</evidence>
<dbReference type="OrthoDB" id="9810331at2"/>
<dbReference type="InterPro" id="IPR009000">
    <property type="entry name" value="Transl_B-barrel_sf"/>
</dbReference>
<dbReference type="Pfam" id="PF01782">
    <property type="entry name" value="RimM"/>
    <property type="match status" value="1"/>
</dbReference>
<dbReference type="PANTHER" id="PTHR33692">
    <property type="entry name" value="RIBOSOME MATURATION FACTOR RIMM"/>
    <property type="match status" value="1"/>
</dbReference>
<protein>
    <recommendedName>
        <fullName evidence="5">Ribosome maturation factor RimM</fullName>
    </recommendedName>
</protein>
<organism evidence="8 9">
    <name type="scientific">Peptoniphilus lacrimalis</name>
    <dbReference type="NCBI Taxonomy" id="33031"/>
    <lineage>
        <taxon>Bacteria</taxon>
        <taxon>Bacillati</taxon>
        <taxon>Bacillota</taxon>
        <taxon>Tissierellia</taxon>
        <taxon>Tissierellales</taxon>
        <taxon>Peptoniphilaceae</taxon>
        <taxon>Peptoniphilus</taxon>
    </lineage>
</organism>
<dbReference type="STRING" id="1122949.GCA_000378725_01157"/>
<dbReference type="InterPro" id="IPR002676">
    <property type="entry name" value="RimM_N"/>
</dbReference>
<reference evidence="8 9" key="1">
    <citation type="submission" date="2018-06" db="EMBL/GenBank/DDBJ databases">
        <authorList>
            <consortium name="Pathogen Informatics"/>
            <person name="Doyle S."/>
        </authorList>
    </citation>
    <scope>NUCLEOTIDE SEQUENCE [LARGE SCALE GENOMIC DNA]</scope>
    <source>
        <strain evidence="8 9">NCTC13149</strain>
    </source>
</reference>
<evidence type="ECO:0000256" key="5">
    <source>
        <dbReference type="HAMAP-Rule" id="MF_00014"/>
    </source>
</evidence>
<comment type="subcellular location">
    <subcellularLocation>
        <location evidence="5">Cytoplasm</location>
    </subcellularLocation>
</comment>
<evidence type="ECO:0000259" key="7">
    <source>
        <dbReference type="Pfam" id="PF24986"/>
    </source>
</evidence>
<comment type="function">
    <text evidence="5">An accessory protein needed during the final step in the assembly of 30S ribosomal subunit, possibly for assembly of the head region. Essential for efficient processing of 16S rRNA. May be needed both before and after RbfA during the maturation of 16S rRNA. It has affinity for free ribosomal 30S subunits but not for 70S ribosomes.</text>
</comment>
<keyword evidence="1 5" id="KW-0963">Cytoplasm</keyword>
<dbReference type="AlphaFoldDB" id="A0A379C699"/>
<accession>A0A379C699</accession>
<dbReference type="InterPro" id="IPR056792">
    <property type="entry name" value="PRC_RimM"/>
</dbReference>